<evidence type="ECO:0000256" key="1">
    <source>
        <dbReference type="SAM" id="Phobius"/>
    </source>
</evidence>
<dbReference type="AlphaFoldDB" id="A0A6A6UB59"/>
<organism evidence="2 3">
    <name type="scientific">Microthyrium microscopicum</name>
    <dbReference type="NCBI Taxonomy" id="703497"/>
    <lineage>
        <taxon>Eukaryota</taxon>
        <taxon>Fungi</taxon>
        <taxon>Dikarya</taxon>
        <taxon>Ascomycota</taxon>
        <taxon>Pezizomycotina</taxon>
        <taxon>Dothideomycetes</taxon>
        <taxon>Dothideomycetes incertae sedis</taxon>
        <taxon>Microthyriales</taxon>
        <taxon>Microthyriaceae</taxon>
        <taxon>Microthyrium</taxon>
    </lineage>
</organism>
<evidence type="ECO:0000313" key="2">
    <source>
        <dbReference type="EMBL" id="KAF2668831.1"/>
    </source>
</evidence>
<name>A0A6A6UB59_9PEZI</name>
<reference evidence="2" key="1">
    <citation type="journal article" date="2020" name="Stud. Mycol.">
        <title>101 Dothideomycetes genomes: a test case for predicting lifestyles and emergence of pathogens.</title>
        <authorList>
            <person name="Haridas S."/>
            <person name="Albert R."/>
            <person name="Binder M."/>
            <person name="Bloem J."/>
            <person name="Labutti K."/>
            <person name="Salamov A."/>
            <person name="Andreopoulos B."/>
            <person name="Baker S."/>
            <person name="Barry K."/>
            <person name="Bills G."/>
            <person name="Bluhm B."/>
            <person name="Cannon C."/>
            <person name="Castanera R."/>
            <person name="Culley D."/>
            <person name="Daum C."/>
            <person name="Ezra D."/>
            <person name="Gonzalez J."/>
            <person name="Henrissat B."/>
            <person name="Kuo A."/>
            <person name="Liang C."/>
            <person name="Lipzen A."/>
            <person name="Lutzoni F."/>
            <person name="Magnuson J."/>
            <person name="Mondo S."/>
            <person name="Nolan M."/>
            <person name="Ohm R."/>
            <person name="Pangilinan J."/>
            <person name="Park H.-J."/>
            <person name="Ramirez L."/>
            <person name="Alfaro M."/>
            <person name="Sun H."/>
            <person name="Tritt A."/>
            <person name="Yoshinaga Y."/>
            <person name="Zwiers L.-H."/>
            <person name="Turgeon B."/>
            <person name="Goodwin S."/>
            <person name="Spatafora J."/>
            <person name="Crous P."/>
            <person name="Grigoriev I."/>
        </authorList>
    </citation>
    <scope>NUCLEOTIDE SEQUENCE</scope>
    <source>
        <strain evidence="2">CBS 115976</strain>
    </source>
</reference>
<keyword evidence="1" id="KW-1133">Transmembrane helix</keyword>
<keyword evidence="1" id="KW-0812">Transmembrane</keyword>
<accession>A0A6A6UB59</accession>
<sequence>MGRVLCPRHVAFGWRCCRSLNRYWARAIDFSSAKSSSRQNNISTLYSIPLTITTFSPTVYPDSLRLLTPLSPLLSIQVMLLSALFVIPPFPLACARALFLSKHPSLSRYRGYQRMRTL</sequence>
<keyword evidence="1" id="KW-0472">Membrane</keyword>
<proteinExistence type="predicted"/>
<protein>
    <submittedName>
        <fullName evidence="2">Uncharacterized protein</fullName>
    </submittedName>
</protein>
<gene>
    <name evidence="2" type="ORF">BT63DRAFT_286647</name>
</gene>
<evidence type="ECO:0000313" key="3">
    <source>
        <dbReference type="Proteomes" id="UP000799302"/>
    </source>
</evidence>
<dbReference type="EMBL" id="MU004236">
    <property type="protein sequence ID" value="KAF2668831.1"/>
    <property type="molecule type" value="Genomic_DNA"/>
</dbReference>
<keyword evidence="3" id="KW-1185">Reference proteome</keyword>
<dbReference type="Proteomes" id="UP000799302">
    <property type="component" value="Unassembled WGS sequence"/>
</dbReference>
<feature type="transmembrane region" description="Helical" evidence="1">
    <location>
        <begin position="74"/>
        <end position="99"/>
    </location>
</feature>